<organism evidence="2">
    <name type="scientific">Ixodes ricinus</name>
    <name type="common">Common tick</name>
    <name type="synonym">Acarus ricinus</name>
    <dbReference type="NCBI Taxonomy" id="34613"/>
    <lineage>
        <taxon>Eukaryota</taxon>
        <taxon>Metazoa</taxon>
        <taxon>Ecdysozoa</taxon>
        <taxon>Arthropoda</taxon>
        <taxon>Chelicerata</taxon>
        <taxon>Arachnida</taxon>
        <taxon>Acari</taxon>
        <taxon>Parasitiformes</taxon>
        <taxon>Ixodida</taxon>
        <taxon>Ixodoidea</taxon>
        <taxon>Ixodidae</taxon>
        <taxon>Ixodinae</taxon>
        <taxon>Ixodes</taxon>
    </lineage>
</organism>
<name>A0A131Y6B7_IXORI</name>
<dbReference type="AlphaFoldDB" id="A0A131Y6B7"/>
<protein>
    <submittedName>
        <fullName evidence="2">Uncharacterized protein</fullName>
    </submittedName>
</protein>
<reference evidence="2" key="1">
    <citation type="submission" date="2016-02" db="EMBL/GenBank/DDBJ databases">
        <title>RNAseq analyses of the midgut from blood- or serum-fed Ixodes ricinus ticks.</title>
        <authorList>
            <person name="Perner J."/>
            <person name="Provaznik J."/>
            <person name="Schrenkova J."/>
            <person name="Urbanova V."/>
            <person name="Ribeiro J.M."/>
            <person name="Kopacek P."/>
        </authorList>
    </citation>
    <scope>NUCLEOTIDE SEQUENCE</scope>
    <source>
        <tissue evidence="2">Gut</tissue>
    </source>
</reference>
<sequence length="197" mass="20892">MAASDDDRSSINLSLRLRRGSSDSRDSFYMDLDRGIDSDIEMEPLSEKTAIELDVVKRAPGGNADLDTTAVLVPLIQEPQRESDTSGDCASEQYLEGDYPGKNAKDWEGLDRSPTPPESPNGGPSVCPETSPLMDPVSASSPTPKVVAIPRSASFNFPSTSERGNSHAVNGESANLLPIASAAKLYIIGCPKLPGSI</sequence>
<evidence type="ECO:0000313" key="2">
    <source>
        <dbReference type="EMBL" id="JAP73596.1"/>
    </source>
</evidence>
<evidence type="ECO:0000256" key="1">
    <source>
        <dbReference type="SAM" id="MobiDB-lite"/>
    </source>
</evidence>
<dbReference type="EMBL" id="GEFM01002200">
    <property type="protein sequence ID" value="JAP73596.1"/>
    <property type="molecule type" value="mRNA"/>
</dbReference>
<accession>A0A131Y6B7</accession>
<proteinExistence type="evidence at transcript level"/>
<feature type="region of interest" description="Disordered" evidence="1">
    <location>
        <begin position="77"/>
        <end position="145"/>
    </location>
</feature>